<organism evidence="6 7">
    <name type="scientific">Halogeometricum rufum</name>
    <dbReference type="NCBI Taxonomy" id="553469"/>
    <lineage>
        <taxon>Archaea</taxon>
        <taxon>Methanobacteriati</taxon>
        <taxon>Methanobacteriota</taxon>
        <taxon>Stenosarchaea group</taxon>
        <taxon>Halobacteria</taxon>
        <taxon>Halobacteriales</taxon>
        <taxon>Haloferacaceae</taxon>
        <taxon>Halogeometricum</taxon>
    </lineage>
</organism>
<dbReference type="STRING" id="553469.SAMN04487947_1820"/>
<accession>A0A1I6GYP9</accession>
<keyword evidence="3 5" id="KW-1133">Transmembrane helix</keyword>
<comment type="subcellular location">
    <subcellularLocation>
        <location evidence="1">Membrane</location>
        <topology evidence="1">Multi-pass membrane protein</topology>
    </subcellularLocation>
</comment>
<dbReference type="AlphaFoldDB" id="A0A1I6GYP9"/>
<dbReference type="EMBL" id="FOYT01000001">
    <property type="protein sequence ID" value="SFR47181.1"/>
    <property type="molecule type" value="Genomic_DNA"/>
</dbReference>
<dbReference type="Pfam" id="PF07681">
    <property type="entry name" value="DoxX"/>
    <property type="match status" value="1"/>
</dbReference>
<feature type="transmembrane region" description="Helical" evidence="5">
    <location>
        <begin position="63"/>
        <end position="82"/>
    </location>
</feature>
<dbReference type="Proteomes" id="UP000198531">
    <property type="component" value="Unassembled WGS sequence"/>
</dbReference>
<evidence type="ECO:0000256" key="4">
    <source>
        <dbReference type="ARBA" id="ARBA00023136"/>
    </source>
</evidence>
<keyword evidence="7" id="KW-1185">Reference proteome</keyword>
<keyword evidence="4 5" id="KW-0472">Membrane</keyword>
<keyword evidence="2 5" id="KW-0812">Transmembrane</keyword>
<evidence type="ECO:0000256" key="1">
    <source>
        <dbReference type="ARBA" id="ARBA00004141"/>
    </source>
</evidence>
<proteinExistence type="predicted"/>
<evidence type="ECO:0000256" key="2">
    <source>
        <dbReference type="ARBA" id="ARBA00022692"/>
    </source>
</evidence>
<dbReference type="GO" id="GO:0016020">
    <property type="term" value="C:membrane"/>
    <property type="evidence" value="ECO:0007669"/>
    <property type="project" value="UniProtKB-SubCell"/>
</dbReference>
<name>A0A1I6GYP9_9EURY</name>
<feature type="transmembrane region" description="Helical" evidence="5">
    <location>
        <begin position="20"/>
        <end position="42"/>
    </location>
</feature>
<dbReference type="InterPro" id="IPR032808">
    <property type="entry name" value="DoxX"/>
</dbReference>
<evidence type="ECO:0000256" key="3">
    <source>
        <dbReference type="ARBA" id="ARBA00022989"/>
    </source>
</evidence>
<evidence type="ECO:0000313" key="6">
    <source>
        <dbReference type="EMBL" id="SFR47181.1"/>
    </source>
</evidence>
<gene>
    <name evidence="6" type="ORF">SAMN04487947_1820</name>
</gene>
<reference evidence="7" key="1">
    <citation type="submission" date="2016-10" db="EMBL/GenBank/DDBJ databases">
        <authorList>
            <person name="Varghese N."/>
            <person name="Submissions S."/>
        </authorList>
    </citation>
    <scope>NUCLEOTIDE SEQUENCE [LARGE SCALE GENOMIC DNA]</scope>
    <source>
        <strain evidence="7">CGMCC 1.7736</strain>
    </source>
</reference>
<evidence type="ECO:0000256" key="5">
    <source>
        <dbReference type="SAM" id="Phobius"/>
    </source>
</evidence>
<protein>
    <submittedName>
        <fullName evidence="6">DoxX protein</fullName>
    </submittedName>
</protein>
<evidence type="ECO:0000313" key="7">
    <source>
        <dbReference type="Proteomes" id="UP000198531"/>
    </source>
</evidence>
<sequence length="96" mass="9561">MLIPELTTTALRFDGPGAGVAFLLGRLLFGLVLAFVGLNHLLDVDDMTGYAQAKGLPAARFTVVASGVMLGVGGLGIAAGVYPSVAAGDTPIAFGG</sequence>